<gene>
    <name evidence="1" type="ORF">GCM10009849_12560</name>
</gene>
<proteinExistence type="predicted"/>
<protein>
    <submittedName>
        <fullName evidence="1">Uncharacterized protein</fullName>
    </submittedName>
</protein>
<evidence type="ECO:0000313" key="1">
    <source>
        <dbReference type="EMBL" id="GAA2198736.1"/>
    </source>
</evidence>
<reference evidence="1 2" key="1">
    <citation type="journal article" date="2019" name="Int. J. Syst. Evol. Microbiol.">
        <title>The Global Catalogue of Microorganisms (GCM) 10K type strain sequencing project: providing services to taxonomists for standard genome sequencing and annotation.</title>
        <authorList>
            <consortium name="The Broad Institute Genomics Platform"/>
            <consortium name="The Broad Institute Genome Sequencing Center for Infectious Disease"/>
            <person name="Wu L."/>
            <person name="Ma J."/>
        </authorList>
    </citation>
    <scope>NUCLEOTIDE SEQUENCE [LARGE SCALE GENOMIC DNA]</scope>
    <source>
        <strain evidence="1 2">JCM 16034</strain>
    </source>
</reference>
<name>A0ABN3BPB0_9MICC</name>
<sequence length="61" mass="6665">MLQSAEDAQLVHQFAAFRGARGGGAPGNDGEWCWEPCRRLRGRPGAEDEVLDASPFDHRAV</sequence>
<organism evidence="1 2">
    <name type="scientific">Sinomonas flava</name>
    <dbReference type="NCBI Taxonomy" id="496857"/>
    <lineage>
        <taxon>Bacteria</taxon>
        <taxon>Bacillati</taxon>
        <taxon>Actinomycetota</taxon>
        <taxon>Actinomycetes</taxon>
        <taxon>Micrococcales</taxon>
        <taxon>Micrococcaceae</taxon>
        <taxon>Sinomonas</taxon>
    </lineage>
</organism>
<keyword evidence="2" id="KW-1185">Reference proteome</keyword>
<dbReference type="EMBL" id="BAAAQW010000003">
    <property type="protein sequence ID" value="GAA2198736.1"/>
    <property type="molecule type" value="Genomic_DNA"/>
</dbReference>
<comment type="caution">
    <text evidence="1">The sequence shown here is derived from an EMBL/GenBank/DDBJ whole genome shotgun (WGS) entry which is preliminary data.</text>
</comment>
<evidence type="ECO:0000313" key="2">
    <source>
        <dbReference type="Proteomes" id="UP001500432"/>
    </source>
</evidence>
<accession>A0ABN3BPB0</accession>
<dbReference type="Proteomes" id="UP001500432">
    <property type="component" value="Unassembled WGS sequence"/>
</dbReference>